<dbReference type="RefSeq" id="WP_143226554.1">
    <property type="nucleotide sequence ID" value="NZ_BMKN01000001.1"/>
</dbReference>
<accession>A0A917EK38</accession>
<dbReference type="OrthoDB" id="7658888at2"/>
<feature type="region of interest" description="Disordered" evidence="1">
    <location>
        <begin position="78"/>
        <end position="112"/>
    </location>
</feature>
<reference evidence="2" key="2">
    <citation type="submission" date="2020-09" db="EMBL/GenBank/DDBJ databases">
        <authorList>
            <person name="Sun Q."/>
            <person name="Zhou Y."/>
        </authorList>
    </citation>
    <scope>NUCLEOTIDE SEQUENCE</scope>
    <source>
        <strain evidence="2">CGMCC 1.16012</strain>
    </source>
</reference>
<name>A0A917EK38_9RHOB</name>
<keyword evidence="3" id="KW-1185">Reference proteome</keyword>
<gene>
    <name evidence="2" type="ORF">GCM10011517_13650</name>
</gene>
<dbReference type="Proteomes" id="UP000606730">
    <property type="component" value="Unassembled WGS sequence"/>
</dbReference>
<evidence type="ECO:0008006" key="4">
    <source>
        <dbReference type="Google" id="ProtNLM"/>
    </source>
</evidence>
<dbReference type="EMBL" id="BMKN01000001">
    <property type="protein sequence ID" value="GGE47141.1"/>
    <property type="molecule type" value="Genomic_DNA"/>
</dbReference>
<reference evidence="2" key="1">
    <citation type="journal article" date="2014" name="Int. J. Syst. Evol. Microbiol.">
        <title>Complete genome sequence of Corynebacterium casei LMG S-19264T (=DSM 44701T), isolated from a smear-ripened cheese.</title>
        <authorList>
            <consortium name="US DOE Joint Genome Institute (JGI-PGF)"/>
            <person name="Walter F."/>
            <person name="Albersmeier A."/>
            <person name="Kalinowski J."/>
            <person name="Ruckert C."/>
        </authorList>
    </citation>
    <scope>NUCLEOTIDE SEQUENCE</scope>
    <source>
        <strain evidence="2">CGMCC 1.16012</strain>
    </source>
</reference>
<sequence length="112" mass="12258">MQSFEYKIVPAPNRGKKAKGVKTTEDRFAKAMTDLLNEQAAEGWEYQRSESLPCEERSGLTGKSVTTQNVLVFRRALSSGASQHGLRPEPRIVSGDRPVTLSASTESDTGDN</sequence>
<protein>
    <recommendedName>
        <fullName evidence="4">DUF4177 domain-containing protein</fullName>
    </recommendedName>
</protein>
<evidence type="ECO:0000313" key="2">
    <source>
        <dbReference type="EMBL" id="GGE47141.1"/>
    </source>
</evidence>
<organism evidence="2 3">
    <name type="scientific">Actibacterium pelagium</name>
    <dbReference type="NCBI Taxonomy" id="2029103"/>
    <lineage>
        <taxon>Bacteria</taxon>
        <taxon>Pseudomonadati</taxon>
        <taxon>Pseudomonadota</taxon>
        <taxon>Alphaproteobacteria</taxon>
        <taxon>Rhodobacterales</taxon>
        <taxon>Roseobacteraceae</taxon>
        <taxon>Actibacterium</taxon>
    </lineage>
</organism>
<evidence type="ECO:0000256" key="1">
    <source>
        <dbReference type="SAM" id="MobiDB-lite"/>
    </source>
</evidence>
<dbReference type="AlphaFoldDB" id="A0A917EK38"/>
<proteinExistence type="predicted"/>
<comment type="caution">
    <text evidence="2">The sequence shown here is derived from an EMBL/GenBank/DDBJ whole genome shotgun (WGS) entry which is preliminary data.</text>
</comment>
<evidence type="ECO:0000313" key="3">
    <source>
        <dbReference type="Proteomes" id="UP000606730"/>
    </source>
</evidence>
<feature type="compositionally biased region" description="Polar residues" evidence="1">
    <location>
        <begin position="101"/>
        <end position="112"/>
    </location>
</feature>